<feature type="transmembrane region" description="Helical" evidence="2">
    <location>
        <begin position="282"/>
        <end position="307"/>
    </location>
</feature>
<evidence type="ECO:0000256" key="2">
    <source>
        <dbReference type="SAM" id="Phobius"/>
    </source>
</evidence>
<dbReference type="RefSeq" id="WP_014249956.1">
    <property type="nucleotide sequence ID" value="NC_016624.1"/>
</dbReference>
<keyword evidence="2" id="KW-0472">Membrane</keyword>
<proteinExistence type="predicted"/>
<dbReference type="GO" id="GO:0016020">
    <property type="term" value="C:membrane"/>
    <property type="evidence" value="ECO:0007669"/>
    <property type="project" value="InterPro"/>
</dbReference>
<feature type="coiled-coil region" evidence="1">
    <location>
        <begin position="261"/>
        <end position="288"/>
    </location>
</feature>
<feature type="transmembrane region" description="Helical" evidence="2">
    <location>
        <begin position="313"/>
        <end position="333"/>
    </location>
</feature>
<keyword evidence="3" id="KW-0614">Plasmid</keyword>
<gene>
    <name evidence="3" type="ordered locus">AZOLI_p50122</name>
</gene>
<dbReference type="OrthoDB" id="8557274at2"/>
<dbReference type="CDD" id="cd22655">
    <property type="entry name" value="ClyA_MakA-like"/>
    <property type="match status" value="1"/>
</dbReference>
<evidence type="ECO:0000313" key="3">
    <source>
        <dbReference type="EMBL" id="CBS91127.1"/>
    </source>
</evidence>
<dbReference type="SUPFAM" id="SSF58100">
    <property type="entry name" value="Bacterial hemolysins"/>
    <property type="match status" value="1"/>
</dbReference>
<reference evidence="4" key="1">
    <citation type="journal article" date="2011" name="PLoS Genet.">
        <title>Azospirillum genomes reveal transition of bacteria from aquatic to terrestrial environments.</title>
        <authorList>
            <person name="Wisniewski-Dye F."/>
            <person name="Borziak K."/>
            <person name="Khalsa-Moyers G."/>
            <person name="Alexandre G."/>
            <person name="Sukharnikov L.O."/>
            <person name="Wuichet K."/>
            <person name="Hurst G.B."/>
            <person name="McDonald W.H."/>
            <person name="Robertson J.S."/>
            <person name="Barbe V."/>
            <person name="Calteau A."/>
            <person name="Rouy Z."/>
            <person name="Mangenot S."/>
            <person name="Prigent-Combaret C."/>
            <person name="Normand P."/>
            <person name="Boyer M."/>
            <person name="Siguier P."/>
            <person name="Dessaux Y."/>
            <person name="Elmerich C."/>
            <person name="Condemine G."/>
            <person name="Krishnen G."/>
            <person name="Kennedy I."/>
            <person name="Paterson A.H."/>
            <person name="Gonzalez V."/>
            <person name="Mavingui P."/>
            <person name="Zhulin I.B."/>
        </authorList>
    </citation>
    <scope>NUCLEOTIDE SEQUENCE [LARGE SCALE GENOMIC DNA]</scope>
    <source>
        <strain evidence="4">4B</strain>
    </source>
</reference>
<dbReference type="Pfam" id="PF05791">
    <property type="entry name" value="Bacillus_HBL"/>
    <property type="match status" value="1"/>
</dbReference>
<geneLocation type="plasmid" evidence="3 4">
    <name>AZO_p5</name>
</geneLocation>
<dbReference type="AlphaFoldDB" id="G7ZI37"/>
<dbReference type="InterPro" id="IPR052785">
    <property type="entry name" value="Enterotoxin_cmpnt"/>
</dbReference>
<keyword evidence="4" id="KW-1185">Reference proteome</keyword>
<sequence length="460" mass="48870">MADQPEPVLVFSMPGLTQEDIAKLDTNYAEIHNAVPDDLIKAFVNANRTLAANCTVVILDGGKQWLINSGTNYYLTRVDGTNLDVYSVTSSVYSVLLTKSKMATGVTSIVLITNACHAILNTQLTLPDGMTKPTWFDNLVTKLDAAKALATEWINTLAPELTASLPNKVINYDTQYNAITNQIIRIADAHPMARGADDPNVKLVFELISALKTEVGKIHDDVAAEDKKLLDWGTRMQKAHDDLSQGVTSIQAAEADLAADISKMDGDINRLKAEIDGLNKKIAAAAIGVGLGIFAAIVGVALCFVPGGQVVGGVVIAIGAAAIVGGGIAWGVMQSKVNGDYDQIAKDQKQQNVDNQQLIALRGLEVATSQSISSIAMATAALSNVRALWKLFAGELEGVINQLNQADKGLALIVNEAFVQGAQDEWKLCAELATQMLNPVAQKVDTTLPMNVDVPPAKAA</sequence>
<keyword evidence="2" id="KW-1133">Transmembrane helix</keyword>
<dbReference type="EMBL" id="FQ311873">
    <property type="protein sequence ID" value="CBS91127.1"/>
    <property type="molecule type" value="Genomic_DNA"/>
</dbReference>
<dbReference type="Proteomes" id="UP000005667">
    <property type="component" value="Plasmid AZO_p5"/>
</dbReference>
<dbReference type="PANTHER" id="PTHR38443">
    <property type="match status" value="1"/>
</dbReference>
<accession>G7ZI37</accession>
<keyword evidence="1" id="KW-0175">Coiled coil</keyword>
<keyword evidence="2" id="KW-0812">Transmembrane</keyword>
<name>G7ZI37_AZOL4</name>
<protein>
    <submittedName>
        <fullName evidence="3">Uncharacterized protein</fullName>
    </submittedName>
</protein>
<evidence type="ECO:0000256" key="1">
    <source>
        <dbReference type="SAM" id="Coils"/>
    </source>
</evidence>
<dbReference type="HOGENOM" id="CLU_047674_0_0_5"/>
<evidence type="ECO:0000313" key="4">
    <source>
        <dbReference type="Proteomes" id="UP000005667"/>
    </source>
</evidence>
<dbReference type="Gene3D" id="1.20.1170.10">
    <property type="match status" value="1"/>
</dbReference>
<dbReference type="PANTHER" id="PTHR38443:SF2">
    <property type="entry name" value="NON-HEMOLYTIC ENTEROTOXIN LYTIC COMPONENT L1"/>
    <property type="match status" value="1"/>
</dbReference>
<organism evidence="3 4">
    <name type="scientific">Azospirillum lipoferum (strain 4B)</name>
    <dbReference type="NCBI Taxonomy" id="862719"/>
    <lineage>
        <taxon>Bacteria</taxon>
        <taxon>Pseudomonadati</taxon>
        <taxon>Pseudomonadota</taxon>
        <taxon>Alphaproteobacteria</taxon>
        <taxon>Rhodospirillales</taxon>
        <taxon>Azospirillaceae</taxon>
        <taxon>Azospirillum</taxon>
    </lineage>
</organism>
<dbReference type="KEGG" id="ali:AZOLI_p50122"/>
<dbReference type="InterPro" id="IPR008414">
    <property type="entry name" value="HBL"/>
</dbReference>